<dbReference type="EMBL" id="JAMZEK010000001">
    <property type="protein sequence ID" value="MCP1373011.1"/>
    <property type="molecule type" value="Genomic_DNA"/>
</dbReference>
<name>A0ABT1F6J6_9GAMM</name>
<dbReference type="InterPro" id="IPR000305">
    <property type="entry name" value="GIY-YIG_endonuc"/>
</dbReference>
<comment type="caution">
    <text evidence="3">The sequence shown here is derived from an EMBL/GenBank/DDBJ whole genome shotgun (WGS) entry which is preliminary data.</text>
</comment>
<keyword evidence="4" id="KW-1185">Reference proteome</keyword>
<reference evidence="3 4" key="1">
    <citation type="submission" date="2022-06" db="EMBL/GenBank/DDBJ databases">
        <title>Dyella sp. Sa strain:Sa Genome sequencing.</title>
        <authorList>
            <person name="Park S."/>
        </authorList>
    </citation>
    <scope>NUCLEOTIDE SEQUENCE [LARGE SCALE GENOMIC DNA]</scope>
    <source>
        <strain evidence="3 4">Sa</strain>
    </source>
</reference>
<protein>
    <submittedName>
        <fullName evidence="3">GIY-YIG nuclease family protein</fullName>
    </submittedName>
</protein>
<dbReference type="Pfam" id="PF01541">
    <property type="entry name" value="GIY-YIG"/>
    <property type="match status" value="1"/>
</dbReference>
<evidence type="ECO:0000259" key="2">
    <source>
        <dbReference type="PROSITE" id="PS50164"/>
    </source>
</evidence>
<accession>A0ABT1F6J6</accession>
<dbReference type="Proteomes" id="UP001204615">
    <property type="component" value="Unassembled WGS sequence"/>
</dbReference>
<dbReference type="PROSITE" id="PS50164">
    <property type="entry name" value="GIY_YIG"/>
    <property type="match status" value="1"/>
</dbReference>
<dbReference type="SUPFAM" id="SSF82771">
    <property type="entry name" value="GIY-YIG endonuclease"/>
    <property type="match status" value="1"/>
</dbReference>
<comment type="similarity">
    <text evidence="1">Belongs to the UPF0213 family.</text>
</comment>
<dbReference type="CDD" id="cd10448">
    <property type="entry name" value="GIY-YIG_unchar_3"/>
    <property type="match status" value="1"/>
</dbReference>
<dbReference type="InterPro" id="IPR050190">
    <property type="entry name" value="UPF0213_domain"/>
</dbReference>
<proteinExistence type="inferred from homology"/>
<dbReference type="InterPro" id="IPR035901">
    <property type="entry name" value="GIY-YIG_endonuc_sf"/>
</dbReference>
<gene>
    <name evidence="3" type="ORF">NC595_02945</name>
</gene>
<evidence type="ECO:0000313" key="3">
    <source>
        <dbReference type="EMBL" id="MCP1373011.1"/>
    </source>
</evidence>
<dbReference type="PANTHER" id="PTHR34477:SF5">
    <property type="entry name" value="BSL5627 PROTEIN"/>
    <property type="match status" value="1"/>
</dbReference>
<dbReference type="RefSeq" id="WP_253564780.1">
    <property type="nucleotide sequence ID" value="NZ_JAMZEK010000001.1"/>
</dbReference>
<evidence type="ECO:0000313" key="4">
    <source>
        <dbReference type="Proteomes" id="UP001204615"/>
    </source>
</evidence>
<sequence>MRERQPCVYLLASGRNGTLYIGVASNLPARIWQHRNDVIEGFGSRHRVHDLVWFELHETMESAIAREKALKAWKRTWKIELIEASNPYWRDLYPEICG</sequence>
<organism evidence="3 4">
    <name type="scientific">Dyella lutea</name>
    <dbReference type="NCBI Taxonomy" id="2950441"/>
    <lineage>
        <taxon>Bacteria</taxon>
        <taxon>Pseudomonadati</taxon>
        <taxon>Pseudomonadota</taxon>
        <taxon>Gammaproteobacteria</taxon>
        <taxon>Lysobacterales</taxon>
        <taxon>Rhodanobacteraceae</taxon>
        <taxon>Dyella</taxon>
    </lineage>
</organism>
<dbReference type="Gene3D" id="3.40.1440.10">
    <property type="entry name" value="GIY-YIG endonuclease"/>
    <property type="match status" value="1"/>
</dbReference>
<feature type="domain" description="GIY-YIG" evidence="2">
    <location>
        <begin position="4"/>
        <end position="80"/>
    </location>
</feature>
<dbReference type="PANTHER" id="PTHR34477">
    <property type="entry name" value="UPF0213 PROTEIN YHBQ"/>
    <property type="match status" value="1"/>
</dbReference>
<evidence type="ECO:0000256" key="1">
    <source>
        <dbReference type="ARBA" id="ARBA00007435"/>
    </source>
</evidence>